<keyword evidence="1" id="KW-0472">Membrane</keyword>
<dbReference type="AlphaFoldDB" id="A0A2M3ZMU3"/>
<dbReference type="EMBL" id="GGFM01009113">
    <property type="protein sequence ID" value="MBW29864.1"/>
    <property type="molecule type" value="Transcribed_RNA"/>
</dbReference>
<feature type="transmembrane region" description="Helical" evidence="1">
    <location>
        <begin position="72"/>
        <end position="96"/>
    </location>
</feature>
<protein>
    <submittedName>
        <fullName evidence="2">Putative secreted peptide</fullName>
    </submittedName>
</protein>
<name>A0A2M3ZMU3_9DIPT</name>
<evidence type="ECO:0000256" key="1">
    <source>
        <dbReference type="SAM" id="Phobius"/>
    </source>
</evidence>
<evidence type="ECO:0000313" key="2">
    <source>
        <dbReference type="EMBL" id="MBW29864.1"/>
    </source>
</evidence>
<keyword evidence="1" id="KW-1133">Transmembrane helix</keyword>
<proteinExistence type="predicted"/>
<feature type="transmembrane region" description="Helical" evidence="1">
    <location>
        <begin position="42"/>
        <end position="65"/>
    </location>
</feature>
<keyword evidence="1" id="KW-0812">Transmembrane</keyword>
<reference evidence="2" key="1">
    <citation type="submission" date="2018-01" db="EMBL/GenBank/DDBJ databases">
        <title>An insight into the sialome of Amazonian anophelines.</title>
        <authorList>
            <person name="Ribeiro J.M."/>
            <person name="Scarpassa V."/>
            <person name="Calvo E."/>
        </authorList>
    </citation>
    <scope>NUCLEOTIDE SEQUENCE</scope>
    <source>
        <tissue evidence="2">Salivary glands</tissue>
    </source>
</reference>
<sequence>MVLSTSAFVFAFSSASRCISIVDSVPSICCSCFSYRFFRFSAWIAARLFLVPFLRAVSISISIFFSKNSSFFVSIFSMSRSFCIASLGVGAGSPFLPENNFPKKLILDRV</sequence>
<organism evidence="2">
    <name type="scientific">Anopheles braziliensis</name>
    <dbReference type="NCBI Taxonomy" id="58242"/>
    <lineage>
        <taxon>Eukaryota</taxon>
        <taxon>Metazoa</taxon>
        <taxon>Ecdysozoa</taxon>
        <taxon>Arthropoda</taxon>
        <taxon>Hexapoda</taxon>
        <taxon>Insecta</taxon>
        <taxon>Pterygota</taxon>
        <taxon>Neoptera</taxon>
        <taxon>Endopterygota</taxon>
        <taxon>Diptera</taxon>
        <taxon>Nematocera</taxon>
        <taxon>Culicoidea</taxon>
        <taxon>Culicidae</taxon>
        <taxon>Anophelinae</taxon>
        <taxon>Anopheles</taxon>
    </lineage>
</organism>
<accession>A0A2M3ZMU3</accession>